<dbReference type="AlphaFoldDB" id="A0A8T2UAJ4"/>
<comment type="caution">
    <text evidence="2">The sequence shown here is derived from an EMBL/GenBank/DDBJ whole genome shotgun (WGS) entry which is preliminary data.</text>
</comment>
<dbReference type="SMART" id="SM01172">
    <property type="entry name" value="DUF3700"/>
    <property type="match status" value="1"/>
</dbReference>
<protein>
    <recommendedName>
        <fullName evidence="1">DUF3700 domain-containing protein</fullName>
    </recommendedName>
</protein>
<dbReference type="PANTHER" id="PTHR45952">
    <property type="entry name" value="ALUMINUM INDUCED PROTEIN WITH YGL AND LRDR MOTIFS"/>
    <property type="match status" value="1"/>
</dbReference>
<dbReference type="Proteomes" id="UP000825935">
    <property type="component" value="Chromosome 9"/>
</dbReference>
<dbReference type="EMBL" id="CM035414">
    <property type="protein sequence ID" value="KAH7430343.1"/>
    <property type="molecule type" value="Genomic_DNA"/>
</dbReference>
<keyword evidence="3" id="KW-1185">Reference proteome</keyword>
<organism evidence="2 3">
    <name type="scientific">Ceratopteris richardii</name>
    <name type="common">Triangle waterfern</name>
    <dbReference type="NCBI Taxonomy" id="49495"/>
    <lineage>
        <taxon>Eukaryota</taxon>
        <taxon>Viridiplantae</taxon>
        <taxon>Streptophyta</taxon>
        <taxon>Embryophyta</taxon>
        <taxon>Tracheophyta</taxon>
        <taxon>Polypodiopsida</taxon>
        <taxon>Polypodiidae</taxon>
        <taxon>Polypodiales</taxon>
        <taxon>Pteridineae</taxon>
        <taxon>Pteridaceae</taxon>
        <taxon>Parkerioideae</taxon>
        <taxon>Ceratopteris</taxon>
    </lineage>
</organism>
<dbReference type="InterPro" id="IPR044828">
    <property type="entry name" value="TSJT1-like"/>
</dbReference>
<evidence type="ECO:0000313" key="3">
    <source>
        <dbReference type="Proteomes" id="UP000825935"/>
    </source>
</evidence>
<dbReference type="InterPro" id="IPR024286">
    <property type="entry name" value="DUF3700"/>
</dbReference>
<gene>
    <name evidence="2" type="ORF">KP509_09G094600</name>
</gene>
<feature type="domain" description="DUF3700" evidence="1">
    <location>
        <begin position="2"/>
        <end position="223"/>
    </location>
</feature>
<proteinExistence type="predicted"/>
<sequence>MLAVFSDSVAHGPEALASPGPKRCSSSELASIYRENHKDVMYLNLEENSFMAYTHHRQPLLTPRSFAALDDIFCMFEGTLENLAALRQQYGLSKSVNESLLVIEAYKALRDRAPYPPHQVVGDLSGRFAFVLFDNHSKKIFVGKDMAGKVPLFWGTTSDGLVAFSDDESLLRRTCGNGTSAFPQGCYFSSDDGLRSYEHPLQEVTAVPQIDSQGQTYGATFKVDFQRTLSRERSGRMSSWGVA</sequence>
<dbReference type="PANTHER" id="PTHR45952:SF4">
    <property type="entry name" value="ALUMINUM INDUCED PROTEIN WITH YGL AND LRDR MOTIFS"/>
    <property type="match status" value="1"/>
</dbReference>
<dbReference type="InterPro" id="IPR029055">
    <property type="entry name" value="Ntn_hydrolases_N"/>
</dbReference>
<dbReference type="Gene3D" id="3.60.20.10">
    <property type="entry name" value="Glutamine Phosphoribosylpyrophosphate, subunit 1, domain 1"/>
    <property type="match status" value="1"/>
</dbReference>
<reference evidence="2" key="1">
    <citation type="submission" date="2021-08" db="EMBL/GenBank/DDBJ databases">
        <title>WGS assembly of Ceratopteris richardii.</title>
        <authorList>
            <person name="Marchant D.B."/>
            <person name="Chen G."/>
            <person name="Jenkins J."/>
            <person name="Shu S."/>
            <person name="Leebens-Mack J."/>
            <person name="Grimwood J."/>
            <person name="Schmutz J."/>
            <person name="Soltis P."/>
            <person name="Soltis D."/>
            <person name="Chen Z.-H."/>
        </authorList>
    </citation>
    <scope>NUCLEOTIDE SEQUENCE</scope>
    <source>
        <strain evidence="2">Whitten #5841</strain>
        <tissue evidence="2">Leaf</tissue>
    </source>
</reference>
<dbReference type="SUPFAM" id="SSF56235">
    <property type="entry name" value="N-terminal nucleophile aminohydrolases (Ntn hydrolases)"/>
    <property type="match status" value="1"/>
</dbReference>
<dbReference type="Pfam" id="PF12481">
    <property type="entry name" value="DUF3700"/>
    <property type="match status" value="1"/>
</dbReference>
<dbReference type="OrthoDB" id="2019121at2759"/>
<dbReference type="EMBL" id="CM035414">
    <property type="protein sequence ID" value="KAH7430344.1"/>
    <property type="molecule type" value="Genomic_DNA"/>
</dbReference>
<evidence type="ECO:0000313" key="2">
    <source>
        <dbReference type="EMBL" id="KAH7430344.1"/>
    </source>
</evidence>
<evidence type="ECO:0000259" key="1">
    <source>
        <dbReference type="SMART" id="SM01172"/>
    </source>
</evidence>
<accession>A0A8T2UAJ4</accession>
<name>A0A8T2UAJ4_CERRI</name>
<dbReference type="OMA" id="CATIEYN"/>